<dbReference type="RefSeq" id="XP_044559512.1">
    <property type="nucleotide sequence ID" value="XM_044709890.1"/>
</dbReference>
<sequence length="588" mass="62977">MLNHLNVPPLGEITIHQALTYSNDSVIINRFTGALVVYSVSFPPFLVFGIVVSALLMVRWKKMVPIKRALFALVVLISLLQLVSIIGGIMYSVCLLATNDKYCMDPFAMIQYVCGNATIILCAYCFMVITRILYKVYFDKSQWWMRGRRREEEIISPSVQQQQQQHIDGGGAPNQGAQLLIATNNNNNPLVNHGSGGGGGGSGGSGNDEKEGGQEKTLQTTTTTTPTTTTTTLTTTTTTTNWVSVETAKRNQRFGSFVKYSAFTCAIVLGIVAPLHLITIAITSLTSLMPGVSQEKAKSIGFTRYYVDSAFALSYWGLIFFFGILNIIIGVSLTKKFVGPDKKIPLHRRKACRQLILLNVLQLIFGGVTGSLVIMAILTLVQYEFYIAGITLQRISIFCFAIALTFIYGPLDDLDLNKTGATIKNVVSNKLIPANHVNSSSTSGGTSGGGGGAVGGHHSSKRGGGGGSSSSSQLPHSSSSSSTSSNKKKFTSVKLDSIPNTNNNNNNNNYICSVELQSPITDSSSTPTTTSVSMPLMKEQQERSSSCSPASTTSSSNSDHSHQPPMMTTNEMCSKSGGSDGGGAVNRV</sequence>
<feature type="compositionally biased region" description="Low complexity" evidence="1">
    <location>
        <begin position="217"/>
        <end position="232"/>
    </location>
</feature>
<keyword evidence="4" id="KW-1185">Reference proteome</keyword>
<feature type="transmembrane region" description="Helical" evidence="2">
    <location>
        <begin position="70"/>
        <end position="98"/>
    </location>
</feature>
<dbReference type="VEuPathDB" id="AmoebaDB:FDP41_006273"/>
<feature type="compositionally biased region" description="Low complexity" evidence="1">
    <location>
        <begin position="520"/>
        <end position="535"/>
    </location>
</feature>
<dbReference type="Proteomes" id="UP000444721">
    <property type="component" value="Unassembled WGS sequence"/>
</dbReference>
<dbReference type="VEuPathDB" id="AmoebaDB:NF0090070"/>
<keyword evidence="2" id="KW-0472">Membrane</keyword>
<evidence type="ECO:0000256" key="1">
    <source>
        <dbReference type="SAM" id="MobiDB-lite"/>
    </source>
</evidence>
<dbReference type="AlphaFoldDB" id="A0A6A5BPD7"/>
<evidence type="ECO:0000313" key="4">
    <source>
        <dbReference type="Proteomes" id="UP000444721"/>
    </source>
</evidence>
<feature type="compositionally biased region" description="Gly residues" evidence="1">
    <location>
        <begin position="445"/>
        <end position="455"/>
    </location>
</feature>
<evidence type="ECO:0000313" key="3">
    <source>
        <dbReference type="EMBL" id="KAF0974799.1"/>
    </source>
</evidence>
<keyword evidence="2" id="KW-1133">Transmembrane helix</keyword>
<dbReference type="VEuPathDB" id="AmoebaDB:NfTy_077000"/>
<evidence type="ECO:0000256" key="2">
    <source>
        <dbReference type="SAM" id="Phobius"/>
    </source>
</evidence>
<reference evidence="3 4" key="1">
    <citation type="journal article" date="2019" name="Sci. Rep.">
        <title>Nanopore sequencing improves the draft genome of the human pathogenic amoeba Naegleria fowleri.</title>
        <authorList>
            <person name="Liechti N."/>
            <person name="Schurch N."/>
            <person name="Bruggmann R."/>
            <person name="Wittwer M."/>
        </authorList>
    </citation>
    <scope>NUCLEOTIDE SEQUENCE [LARGE SCALE GENOMIC DNA]</scope>
    <source>
        <strain evidence="3 4">ATCC 30894</strain>
    </source>
</reference>
<feature type="compositionally biased region" description="Gly residues" evidence="1">
    <location>
        <begin position="194"/>
        <end position="206"/>
    </location>
</feature>
<keyword evidence="2" id="KW-0812">Transmembrane</keyword>
<comment type="caution">
    <text evidence="3">The sequence shown here is derived from an EMBL/GenBank/DDBJ whole genome shotgun (WGS) entry which is preliminary data.</text>
</comment>
<feature type="transmembrane region" description="Helical" evidence="2">
    <location>
        <begin position="35"/>
        <end position="58"/>
    </location>
</feature>
<gene>
    <name evidence="3" type="ORF">FDP41_006273</name>
</gene>
<feature type="compositionally biased region" description="Polar residues" evidence="1">
    <location>
        <begin position="566"/>
        <end position="577"/>
    </location>
</feature>
<feature type="transmembrane region" description="Helical" evidence="2">
    <location>
        <begin position="313"/>
        <end position="334"/>
    </location>
</feature>
<dbReference type="VEuPathDB" id="AmoebaDB:NF0090060"/>
<feature type="compositionally biased region" description="Low complexity" evidence="1">
    <location>
        <begin position="544"/>
        <end position="558"/>
    </location>
</feature>
<feature type="transmembrane region" description="Helical" evidence="2">
    <location>
        <begin position="110"/>
        <end position="134"/>
    </location>
</feature>
<feature type="transmembrane region" description="Helical" evidence="2">
    <location>
        <begin position="355"/>
        <end position="379"/>
    </location>
</feature>
<feature type="transmembrane region" description="Helical" evidence="2">
    <location>
        <begin position="385"/>
        <end position="408"/>
    </location>
</feature>
<dbReference type="GeneID" id="68113491"/>
<name>A0A6A5BPD7_NAEFO</name>
<feature type="region of interest" description="Disordered" evidence="1">
    <location>
        <begin position="520"/>
        <end position="588"/>
    </location>
</feature>
<feature type="compositionally biased region" description="Low complexity" evidence="1">
    <location>
        <begin position="469"/>
        <end position="485"/>
    </location>
</feature>
<feature type="transmembrane region" description="Helical" evidence="2">
    <location>
        <begin position="260"/>
        <end position="282"/>
    </location>
</feature>
<feature type="region of interest" description="Disordered" evidence="1">
    <location>
        <begin position="190"/>
        <end position="232"/>
    </location>
</feature>
<dbReference type="OrthoDB" id="10263973at2759"/>
<protein>
    <submittedName>
        <fullName evidence="3">Uncharacterized protein</fullName>
    </submittedName>
</protein>
<feature type="compositionally biased region" description="Gly residues" evidence="1">
    <location>
        <begin position="578"/>
        <end position="588"/>
    </location>
</feature>
<proteinExistence type="predicted"/>
<organism evidence="3 4">
    <name type="scientific">Naegleria fowleri</name>
    <name type="common">Brain eating amoeba</name>
    <dbReference type="NCBI Taxonomy" id="5763"/>
    <lineage>
        <taxon>Eukaryota</taxon>
        <taxon>Discoba</taxon>
        <taxon>Heterolobosea</taxon>
        <taxon>Tetramitia</taxon>
        <taxon>Eutetramitia</taxon>
        <taxon>Vahlkampfiidae</taxon>
        <taxon>Naegleria</taxon>
    </lineage>
</organism>
<dbReference type="EMBL" id="VFQX01000051">
    <property type="protein sequence ID" value="KAF0974799.1"/>
    <property type="molecule type" value="Genomic_DNA"/>
</dbReference>
<feature type="region of interest" description="Disordered" evidence="1">
    <location>
        <begin position="437"/>
        <end position="490"/>
    </location>
</feature>
<accession>A0A6A5BPD7</accession>